<sequence length="384" mass="41115">MTELLPDSLLERIRSRAAGFDRKNEFFDDDLTELIDAGYLTAFVPRDLDGPGLTLIDVSRLQRRLASAAPATALAINMHLIWTGVARQLHDRGDSSLDFVLSGAAQGEIYAFGISEAGNDLVLVGSNSEARPDGEGGYSFYGTKIFTSLAPVWTVLGTMGLDSTSDDAPKVVYGFVRREDGGFTIKDDWDTVGMRATQSRTTVLEGAHASADAVVRRLAPGPNPDPLIFGISSNFQLLVASVYTGLAERALELAIDAAAKRTSKQNNNAPYSDDPVLRWRIADAWIALDAIPSQIERTASDIAEGVDHGSLWFPKLSAVKVRATETARSVVDQAIAVAGGGSYFSRSELGRLYRDVLAGMFHPSNSDAAHKAAANGLLGPIADD</sequence>
<dbReference type="SUPFAM" id="SSF47203">
    <property type="entry name" value="Acyl-CoA dehydrogenase C-terminal domain-like"/>
    <property type="match status" value="1"/>
</dbReference>
<dbReference type="Gene3D" id="1.20.140.10">
    <property type="entry name" value="Butyryl-CoA Dehydrogenase, subunit A, domain 3"/>
    <property type="match status" value="1"/>
</dbReference>
<dbReference type="SUPFAM" id="SSF56645">
    <property type="entry name" value="Acyl-CoA dehydrogenase NM domain-like"/>
    <property type="match status" value="1"/>
</dbReference>
<organism evidence="3 4">
    <name type="scientific">Paramicrobacterium chengjingii</name>
    <dbReference type="NCBI Taxonomy" id="2769067"/>
    <lineage>
        <taxon>Bacteria</taxon>
        <taxon>Bacillati</taxon>
        <taxon>Actinomycetota</taxon>
        <taxon>Actinomycetes</taxon>
        <taxon>Micrococcales</taxon>
        <taxon>Microbacteriaceae</taxon>
        <taxon>Paramicrobacterium</taxon>
    </lineage>
</organism>
<dbReference type="InterPro" id="IPR013107">
    <property type="entry name" value="Acyl-CoA_DH_C"/>
</dbReference>
<keyword evidence="4" id="KW-1185">Reference proteome</keyword>
<dbReference type="Gene3D" id="2.40.110.10">
    <property type="entry name" value="Butyryl-CoA Dehydrogenase, subunit A, domain 2"/>
    <property type="match status" value="1"/>
</dbReference>
<dbReference type="Pfam" id="PF08028">
    <property type="entry name" value="Acyl-CoA_dh_2"/>
    <property type="match status" value="1"/>
</dbReference>
<protein>
    <submittedName>
        <fullName evidence="3">Acyl-CoA/acyl-ACP dehydrogenase</fullName>
    </submittedName>
</protein>
<gene>
    <name evidence="3" type="ORF">HCR76_10785</name>
</gene>
<feature type="domain" description="Acyl-CoA dehydrogenase C-terminal" evidence="2">
    <location>
        <begin position="238"/>
        <end position="363"/>
    </location>
</feature>
<reference evidence="3 4" key="1">
    <citation type="submission" date="2020-12" db="EMBL/GenBank/DDBJ databases">
        <title>Microbacterium sp. HY060.</title>
        <authorList>
            <person name="Zhou J."/>
        </authorList>
    </citation>
    <scope>NUCLEOTIDE SEQUENCE [LARGE SCALE GENOMIC DNA]</scope>
    <source>
        <strain evidence="3 4">HY60</strain>
    </source>
</reference>
<dbReference type="InterPro" id="IPR037069">
    <property type="entry name" value="AcylCoA_DH/ox_N_sf"/>
</dbReference>
<dbReference type="RefSeq" id="WP_166992210.1">
    <property type="nucleotide sequence ID" value="NZ_CP061169.1"/>
</dbReference>
<dbReference type="PIRSF" id="PIRSF016578">
    <property type="entry name" value="HsaA"/>
    <property type="match status" value="1"/>
</dbReference>
<name>A0ABX6YFG8_9MICO</name>
<dbReference type="InterPro" id="IPR009100">
    <property type="entry name" value="AcylCoA_DH/oxidase_NM_dom_sf"/>
</dbReference>
<evidence type="ECO:0000259" key="2">
    <source>
        <dbReference type="Pfam" id="PF08028"/>
    </source>
</evidence>
<evidence type="ECO:0000313" key="4">
    <source>
        <dbReference type="Proteomes" id="UP000662814"/>
    </source>
</evidence>
<dbReference type="CDD" id="cd00567">
    <property type="entry name" value="ACAD"/>
    <property type="match status" value="1"/>
</dbReference>
<accession>A0ABX6YFG8</accession>
<dbReference type="PANTHER" id="PTHR43884:SF25">
    <property type="entry name" value="ACYL-COA DEHYDROGENASE YDBM-RELATED"/>
    <property type="match status" value="1"/>
</dbReference>
<dbReference type="PANTHER" id="PTHR43884">
    <property type="entry name" value="ACYL-COA DEHYDROGENASE"/>
    <property type="match status" value="1"/>
</dbReference>
<evidence type="ECO:0000256" key="1">
    <source>
        <dbReference type="ARBA" id="ARBA00023002"/>
    </source>
</evidence>
<dbReference type="Gene3D" id="1.10.540.10">
    <property type="entry name" value="Acyl-CoA dehydrogenase/oxidase, N-terminal domain"/>
    <property type="match status" value="1"/>
</dbReference>
<evidence type="ECO:0000313" key="3">
    <source>
        <dbReference type="EMBL" id="QPZ37330.1"/>
    </source>
</evidence>
<keyword evidence="1" id="KW-0560">Oxidoreductase</keyword>
<dbReference type="InterPro" id="IPR046373">
    <property type="entry name" value="Acyl-CoA_Oxase/DH_mid-dom_sf"/>
</dbReference>
<dbReference type="InterPro" id="IPR036250">
    <property type="entry name" value="AcylCo_DH-like_C"/>
</dbReference>
<dbReference type="EMBL" id="CP061169">
    <property type="protein sequence ID" value="QPZ37330.1"/>
    <property type="molecule type" value="Genomic_DNA"/>
</dbReference>
<dbReference type="Proteomes" id="UP000662814">
    <property type="component" value="Chromosome"/>
</dbReference>
<proteinExistence type="predicted"/>